<dbReference type="InterPro" id="IPR001766">
    <property type="entry name" value="Fork_head_dom"/>
</dbReference>
<gene>
    <name evidence="5" type="ORF">LTR36_001356</name>
</gene>
<sequence length="454" mass="49734">MDVSQQGTACNAADDDASSAPSTTDDDASSVASTTDSGDGVDYAVERASVRAEIMAAIRPYQRRNATPPFSTTELIVMAVLCNGKHYISKTEILQWIVSTFTSYTDKALAVYTTSQRHRYADGGQVRCVVANFHNAFDDWRAPLVDPVENPASAVGRDVVNSDNNDYVHVPTQAGRIFLARRLEPPRKGSFPLFKLPAELRNAIYEMVMSLPPSGLTFTASSPELQIRLLERQDDEFDITPSWDVNSEDVALTAPPMNETLALLSANKQIYSEAMPAFYRTNFFHLEHLAAFTCFVSRLSTERLRHLSTLHIELAEDHRADVAAFAKATQALTAVIKLEKLTIEASDEVWLPMHPLSRLALGRKTKFTKVEQIPGMEELAQVAAKAVTLKFGGRVNGEVERFILSRVEAIKAGVEKPKKRLRIQKGGPKGGGKAATVAAQEGKLDGKGEKAGRA</sequence>
<comment type="caution">
    <text evidence="5">The sequence shown here is derived from an EMBL/GenBank/DDBJ whole genome shotgun (WGS) entry which is preliminary data.</text>
</comment>
<name>A0AAV9JP14_9PEZI</name>
<dbReference type="GO" id="GO:0043565">
    <property type="term" value="F:sequence-specific DNA binding"/>
    <property type="evidence" value="ECO:0007669"/>
    <property type="project" value="InterPro"/>
</dbReference>
<dbReference type="GO" id="GO:0005634">
    <property type="term" value="C:nucleus"/>
    <property type="evidence" value="ECO:0007669"/>
    <property type="project" value="UniProtKB-SubCell"/>
</dbReference>
<feature type="DNA-binding region" description="Fork-head" evidence="2">
    <location>
        <begin position="67"/>
        <end position="121"/>
    </location>
</feature>
<feature type="compositionally biased region" description="Low complexity" evidence="3">
    <location>
        <begin position="8"/>
        <end position="37"/>
    </location>
</feature>
<keyword evidence="1 2" id="KW-0238">DNA-binding</keyword>
<protein>
    <recommendedName>
        <fullName evidence="4">Fork-head domain-containing protein</fullName>
    </recommendedName>
</protein>
<dbReference type="AlphaFoldDB" id="A0AAV9JP14"/>
<feature type="domain" description="Fork-head" evidence="4">
    <location>
        <begin position="67"/>
        <end position="121"/>
    </location>
</feature>
<comment type="subcellular location">
    <subcellularLocation>
        <location evidence="2">Nucleus</location>
    </subcellularLocation>
</comment>
<dbReference type="PANTHER" id="PTHR38790">
    <property type="entry name" value="2EXR DOMAIN-CONTAINING PROTEIN-RELATED"/>
    <property type="match status" value="1"/>
</dbReference>
<evidence type="ECO:0000256" key="1">
    <source>
        <dbReference type="ARBA" id="ARBA00023125"/>
    </source>
</evidence>
<keyword evidence="2" id="KW-0539">Nucleus</keyword>
<feature type="region of interest" description="Disordered" evidence="3">
    <location>
        <begin position="1"/>
        <end position="38"/>
    </location>
</feature>
<dbReference type="GO" id="GO:0003700">
    <property type="term" value="F:DNA-binding transcription factor activity"/>
    <property type="evidence" value="ECO:0007669"/>
    <property type="project" value="InterPro"/>
</dbReference>
<dbReference type="EMBL" id="JAVFHQ010000012">
    <property type="protein sequence ID" value="KAK4547135.1"/>
    <property type="molecule type" value="Genomic_DNA"/>
</dbReference>
<feature type="region of interest" description="Disordered" evidence="3">
    <location>
        <begin position="418"/>
        <end position="454"/>
    </location>
</feature>
<evidence type="ECO:0000256" key="3">
    <source>
        <dbReference type="SAM" id="MobiDB-lite"/>
    </source>
</evidence>
<evidence type="ECO:0000256" key="2">
    <source>
        <dbReference type="PROSITE-ProRule" id="PRU00089"/>
    </source>
</evidence>
<evidence type="ECO:0000313" key="5">
    <source>
        <dbReference type="EMBL" id="KAK4547135.1"/>
    </source>
</evidence>
<proteinExistence type="predicted"/>
<dbReference type="Proteomes" id="UP001324427">
    <property type="component" value="Unassembled WGS sequence"/>
</dbReference>
<dbReference type="Pfam" id="PF24864">
    <property type="entry name" value="DUF7730"/>
    <property type="match status" value="1"/>
</dbReference>
<dbReference type="InterPro" id="IPR056632">
    <property type="entry name" value="DUF7730"/>
</dbReference>
<feature type="compositionally biased region" description="Basic and acidic residues" evidence="3">
    <location>
        <begin position="442"/>
        <end position="454"/>
    </location>
</feature>
<keyword evidence="6" id="KW-1185">Reference proteome</keyword>
<evidence type="ECO:0000313" key="6">
    <source>
        <dbReference type="Proteomes" id="UP001324427"/>
    </source>
</evidence>
<dbReference type="PROSITE" id="PS50039">
    <property type="entry name" value="FORK_HEAD_3"/>
    <property type="match status" value="1"/>
</dbReference>
<accession>A0AAV9JP14</accession>
<reference evidence="5 6" key="1">
    <citation type="submission" date="2021-11" db="EMBL/GenBank/DDBJ databases">
        <title>Black yeast isolated from Biological Soil Crust.</title>
        <authorList>
            <person name="Kurbessoian T."/>
        </authorList>
    </citation>
    <scope>NUCLEOTIDE SEQUENCE [LARGE SCALE GENOMIC DNA]</scope>
    <source>
        <strain evidence="5 6">CCFEE 5522</strain>
    </source>
</reference>
<evidence type="ECO:0000259" key="4">
    <source>
        <dbReference type="PROSITE" id="PS50039"/>
    </source>
</evidence>
<organism evidence="5 6">
    <name type="scientific">Oleoguttula mirabilis</name>
    <dbReference type="NCBI Taxonomy" id="1507867"/>
    <lineage>
        <taxon>Eukaryota</taxon>
        <taxon>Fungi</taxon>
        <taxon>Dikarya</taxon>
        <taxon>Ascomycota</taxon>
        <taxon>Pezizomycotina</taxon>
        <taxon>Dothideomycetes</taxon>
        <taxon>Dothideomycetidae</taxon>
        <taxon>Mycosphaerellales</taxon>
        <taxon>Teratosphaeriaceae</taxon>
        <taxon>Oleoguttula</taxon>
    </lineage>
</organism>